<evidence type="ECO:0000313" key="2">
    <source>
        <dbReference type="EMBL" id="ROT38377.1"/>
    </source>
</evidence>
<keyword evidence="1" id="KW-1133">Transmembrane helix</keyword>
<keyword evidence="3" id="KW-1185">Reference proteome</keyword>
<organism evidence="2 3">
    <name type="scientific">Sodiomyces alkalinus (strain CBS 110278 / VKM F-3762 / F11)</name>
    <name type="common">Alkaliphilic filamentous fungus</name>
    <dbReference type="NCBI Taxonomy" id="1314773"/>
    <lineage>
        <taxon>Eukaryota</taxon>
        <taxon>Fungi</taxon>
        <taxon>Dikarya</taxon>
        <taxon>Ascomycota</taxon>
        <taxon>Pezizomycotina</taxon>
        <taxon>Sordariomycetes</taxon>
        <taxon>Hypocreomycetidae</taxon>
        <taxon>Glomerellales</taxon>
        <taxon>Plectosphaerellaceae</taxon>
        <taxon>Sodiomyces</taxon>
    </lineage>
</organism>
<evidence type="ECO:0000313" key="3">
    <source>
        <dbReference type="Proteomes" id="UP000272025"/>
    </source>
</evidence>
<reference evidence="2 3" key="1">
    <citation type="journal article" date="2018" name="Mol. Ecol.">
        <title>The obligate alkalophilic soda-lake fungus Sodiomyces alkalinus has shifted to a protein diet.</title>
        <authorList>
            <person name="Grum-Grzhimaylo A.A."/>
            <person name="Falkoski D.L."/>
            <person name="van den Heuvel J."/>
            <person name="Valero-Jimenez C.A."/>
            <person name="Min B."/>
            <person name="Choi I.G."/>
            <person name="Lipzen A."/>
            <person name="Daum C.G."/>
            <person name="Aanen D.K."/>
            <person name="Tsang A."/>
            <person name="Henrissat B."/>
            <person name="Bilanenko E.N."/>
            <person name="de Vries R.P."/>
            <person name="van Kan J.A.L."/>
            <person name="Grigoriev I.V."/>
            <person name="Debets A.J.M."/>
        </authorList>
    </citation>
    <scope>NUCLEOTIDE SEQUENCE [LARGE SCALE GENOMIC DNA]</scope>
    <source>
        <strain evidence="2 3">F11</strain>
    </source>
</reference>
<proteinExistence type="predicted"/>
<dbReference type="EMBL" id="ML119055">
    <property type="protein sequence ID" value="ROT38377.1"/>
    <property type="molecule type" value="Genomic_DNA"/>
</dbReference>
<feature type="transmembrane region" description="Helical" evidence="1">
    <location>
        <begin position="34"/>
        <end position="56"/>
    </location>
</feature>
<name>A0A3N2PV44_SODAK</name>
<protein>
    <submittedName>
        <fullName evidence="2">Uncharacterized protein</fullName>
    </submittedName>
</protein>
<dbReference type="GeneID" id="39575415"/>
<dbReference type="Proteomes" id="UP000272025">
    <property type="component" value="Unassembled WGS sequence"/>
</dbReference>
<keyword evidence="1" id="KW-0812">Transmembrane</keyword>
<gene>
    <name evidence="2" type="ORF">SODALDRAFT_161050</name>
</gene>
<dbReference type="AlphaFoldDB" id="A0A3N2PV44"/>
<evidence type="ECO:0000256" key="1">
    <source>
        <dbReference type="SAM" id="Phobius"/>
    </source>
</evidence>
<sequence>MACQSRHGWPITRVLPEIRFPLSPLMLQGFGRDLFFFFSFSFSYSFSHILCFSFLFPSLRSKLYARLIVELMGIPSSPSSSSSSSSSSLSLLLSFPRGKFPNVEANGPPFLSFTLNSRTTGLATARIILSVTTVQELVTTII</sequence>
<accession>A0A3N2PV44</accession>
<dbReference type="RefSeq" id="XP_028466183.1">
    <property type="nucleotide sequence ID" value="XM_028606937.1"/>
</dbReference>
<keyword evidence="1" id="KW-0472">Membrane</keyword>